<name>A0A9Q3Q6F8_9BASI</name>
<feature type="region of interest" description="Disordered" evidence="1">
    <location>
        <begin position="1"/>
        <end position="44"/>
    </location>
</feature>
<evidence type="ECO:0000256" key="1">
    <source>
        <dbReference type="SAM" id="MobiDB-lite"/>
    </source>
</evidence>
<feature type="compositionally biased region" description="Polar residues" evidence="1">
    <location>
        <begin position="1"/>
        <end position="25"/>
    </location>
</feature>
<gene>
    <name evidence="2" type="ORF">O181_125785</name>
</gene>
<proteinExistence type="predicted"/>
<evidence type="ECO:0000313" key="2">
    <source>
        <dbReference type="EMBL" id="MBW0586070.1"/>
    </source>
</evidence>
<keyword evidence="3" id="KW-1185">Reference proteome</keyword>
<sequence>MRNSHYNKNTHPQESLTSNEGASKTINKHNFHQSESVLPQELIDPSLRFNQVPMTGATHKKKFNNFEKPQPSFPSNFENIDPRILMEGISGENKLYPNMENID</sequence>
<comment type="caution">
    <text evidence="2">The sequence shown here is derived from an EMBL/GenBank/DDBJ whole genome shotgun (WGS) entry which is preliminary data.</text>
</comment>
<evidence type="ECO:0000313" key="3">
    <source>
        <dbReference type="Proteomes" id="UP000765509"/>
    </source>
</evidence>
<dbReference type="EMBL" id="AVOT02122818">
    <property type="protein sequence ID" value="MBW0586070.1"/>
    <property type="molecule type" value="Genomic_DNA"/>
</dbReference>
<dbReference type="Proteomes" id="UP000765509">
    <property type="component" value="Unassembled WGS sequence"/>
</dbReference>
<organism evidence="2 3">
    <name type="scientific">Austropuccinia psidii MF-1</name>
    <dbReference type="NCBI Taxonomy" id="1389203"/>
    <lineage>
        <taxon>Eukaryota</taxon>
        <taxon>Fungi</taxon>
        <taxon>Dikarya</taxon>
        <taxon>Basidiomycota</taxon>
        <taxon>Pucciniomycotina</taxon>
        <taxon>Pucciniomycetes</taxon>
        <taxon>Pucciniales</taxon>
        <taxon>Sphaerophragmiaceae</taxon>
        <taxon>Austropuccinia</taxon>
    </lineage>
</organism>
<dbReference type="AlphaFoldDB" id="A0A9Q3Q6F8"/>
<reference evidence="2" key="1">
    <citation type="submission" date="2021-03" db="EMBL/GenBank/DDBJ databases">
        <title>Draft genome sequence of rust myrtle Austropuccinia psidii MF-1, a brazilian biotype.</title>
        <authorList>
            <person name="Quecine M.C."/>
            <person name="Pachon D.M.R."/>
            <person name="Bonatelli M.L."/>
            <person name="Correr F.H."/>
            <person name="Franceschini L.M."/>
            <person name="Leite T.F."/>
            <person name="Margarido G.R.A."/>
            <person name="Almeida C.A."/>
            <person name="Ferrarezi J.A."/>
            <person name="Labate C.A."/>
        </authorList>
    </citation>
    <scope>NUCLEOTIDE SEQUENCE</scope>
    <source>
        <strain evidence="2">MF-1</strain>
    </source>
</reference>
<accession>A0A9Q3Q6F8</accession>
<protein>
    <submittedName>
        <fullName evidence="2">Uncharacterized protein</fullName>
    </submittedName>
</protein>